<dbReference type="Pfam" id="PF00082">
    <property type="entry name" value="Peptidase_S8"/>
    <property type="match status" value="1"/>
</dbReference>
<dbReference type="RefSeq" id="WP_091654250.1">
    <property type="nucleotide sequence ID" value="NZ_FOVW01000006.1"/>
</dbReference>
<feature type="chain" id="PRO_5011595753" evidence="7">
    <location>
        <begin position="20"/>
        <end position="408"/>
    </location>
</feature>
<dbReference type="InterPro" id="IPR022398">
    <property type="entry name" value="Peptidase_S8_His-AS"/>
</dbReference>
<keyword evidence="2 5" id="KW-0645">Protease</keyword>
<keyword evidence="11" id="KW-1185">Reference proteome</keyword>
<dbReference type="AlphaFoldDB" id="A0A1I5H5G5"/>
<dbReference type="InterPro" id="IPR015500">
    <property type="entry name" value="Peptidase_S8_subtilisin-rel"/>
</dbReference>
<dbReference type="InterPro" id="IPR000209">
    <property type="entry name" value="Peptidase_S8/S53_dom"/>
</dbReference>
<evidence type="ECO:0000313" key="10">
    <source>
        <dbReference type="EMBL" id="SFO43439.1"/>
    </source>
</evidence>
<evidence type="ECO:0000256" key="5">
    <source>
        <dbReference type="PROSITE-ProRule" id="PRU01240"/>
    </source>
</evidence>
<reference evidence="11" key="1">
    <citation type="submission" date="2016-10" db="EMBL/GenBank/DDBJ databases">
        <authorList>
            <person name="Varghese N."/>
            <person name="Submissions S."/>
        </authorList>
    </citation>
    <scope>NUCLEOTIDE SEQUENCE [LARGE SCALE GENOMIC DNA]</scope>
    <source>
        <strain evidence="11">DSM 15282</strain>
    </source>
</reference>
<dbReference type="InterPro" id="IPR050131">
    <property type="entry name" value="Peptidase_S8_subtilisin-like"/>
</dbReference>
<comment type="similarity">
    <text evidence="1 5">Belongs to the peptidase S8 family.</text>
</comment>
<feature type="active site" description="Charge relay system" evidence="5">
    <location>
        <position position="167"/>
    </location>
</feature>
<evidence type="ECO:0000256" key="6">
    <source>
        <dbReference type="SAM" id="MobiDB-lite"/>
    </source>
</evidence>
<evidence type="ECO:0000256" key="4">
    <source>
        <dbReference type="ARBA" id="ARBA00022825"/>
    </source>
</evidence>
<dbReference type="PROSITE" id="PS51892">
    <property type="entry name" value="SUBTILASE"/>
    <property type="match status" value="1"/>
</dbReference>
<name>A0A1I5H5G5_9BACT</name>
<dbReference type="PROSITE" id="PS00137">
    <property type="entry name" value="SUBTILASE_HIS"/>
    <property type="match status" value="1"/>
</dbReference>
<dbReference type="CDD" id="cd00306">
    <property type="entry name" value="Peptidases_S8_S53"/>
    <property type="match status" value="1"/>
</dbReference>
<evidence type="ECO:0000256" key="1">
    <source>
        <dbReference type="ARBA" id="ARBA00011073"/>
    </source>
</evidence>
<organism evidence="10 11">
    <name type="scientific">Algoriphagus ornithinivorans</name>
    <dbReference type="NCBI Taxonomy" id="226506"/>
    <lineage>
        <taxon>Bacteria</taxon>
        <taxon>Pseudomonadati</taxon>
        <taxon>Bacteroidota</taxon>
        <taxon>Cytophagia</taxon>
        <taxon>Cytophagales</taxon>
        <taxon>Cyclobacteriaceae</taxon>
        <taxon>Algoriphagus</taxon>
    </lineage>
</organism>
<dbReference type="STRING" id="226506.SAMN04488519_106297"/>
<dbReference type="Pfam" id="PF05922">
    <property type="entry name" value="Inhibitor_I9"/>
    <property type="match status" value="1"/>
</dbReference>
<dbReference type="InterPro" id="IPR010259">
    <property type="entry name" value="S8pro/Inhibitor_I9"/>
</dbReference>
<dbReference type="Gene3D" id="3.40.50.200">
    <property type="entry name" value="Peptidase S8/S53 domain"/>
    <property type="match status" value="1"/>
</dbReference>
<dbReference type="GO" id="GO:0004252">
    <property type="term" value="F:serine-type endopeptidase activity"/>
    <property type="evidence" value="ECO:0007669"/>
    <property type="project" value="UniProtKB-UniRule"/>
</dbReference>
<sequence length="408" mass="43080">MRKVFFILALMIFSSLGYSQNKNFVVVFKDSFEEPIRKNQTRNPNRQMQANQNAGKRTEKLSKVDNFLRQKNIAPGKAKKFVDGAVGFVANLNSSQVNLLKSDPSVDRVVEDFTMQGRPRMQSSRPRMQGESLGDLFYNESTKSSCAIPLMGGSQNSNSSASIWIIDTGVDSRHNDLNVNPNRNFSVSFVSTESDPFADFAGHGTHCAGLAAGTGRGNPGITGMSPGAEIISLKVLDKNGMGSWSSLVLALDHVEKFGVSSDVVLMSLGAAVGLNCANFEPFLNGIISDLGSKGITVVMSAGNDSSSANENLPGCINGSNIFTVGALDFTCEGMGGCSGLSNLGNPPIDWFAPGANLISTFPGNQYQVMSGTSMAAALVAGLVHSKGGAPSRMSTIQCGGITYSVAGR</sequence>
<evidence type="ECO:0000256" key="2">
    <source>
        <dbReference type="ARBA" id="ARBA00022670"/>
    </source>
</evidence>
<dbReference type="PRINTS" id="PR00723">
    <property type="entry name" value="SUBTILISIN"/>
</dbReference>
<evidence type="ECO:0000256" key="7">
    <source>
        <dbReference type="SAM" id="SignalP"/>
    </source>
</evidence>
<proteinExistence type="inferred from homology"/>
<feature type="domain" description="Peptidase S8/S53" evidence="8">
    <location>
        <begin position="161"/>
        <end position="382"/>
    </location>
</feature>
<dbReference type="PANTHER" id="PTHR43806">
    <property type="entry name" value="PEPTIDASE S8"/>
    <property type="match status" value="1"/>
</dbReference>
<accession>A0A1I5H5G5</accession>
<keyword evidence="3 5" id="KW-0378">Hydrolase</keyword>
<dbReference type="PANTHER" id="PTHR43806:SF11">
    <property type="entry name" value="CEREVISIN-RELATED"/>
    <property type="match status" value="1"/>
</dbReference>
<keyword evidence="7" id="KW-0732">Signal</keyword>
<evidence type="ECO:0000256" key="3">
    <source>
        <dbReference type="ARBA" id="ARBA00022801"/>
    </source>
</evidence>
<evidence type="ECO:0000259" key="8">
    <source>
        <dbReference type="Pfam" id="PF00082"/>
    </source>
</evidence>
<dbReference type="GO" id="GO:0006508">
    <property type="term" value="P:proteolysis"/>
    <property type="evidence" value="ECO:0007669"/>
    <property type="project" value="UniProtKB-KW"/>
</dbReference>
<evidence type="ECO:0000259" key="9">
    <source>
        <dbReference type="Pfam" id="PF05922"/>
    </source>
</evidence>
<protein>
    <submittedName>
        <fullName evidence="10">Peptidase inhibitor I9</fullName>
    </submittedName>
</protein>
<dbReference type="Proteomes" id="UP000199564">
    <property type="component" value="Unassembled WGS sequence"/>
</dbReference>
<feature type="domain" description="Inhibitor I9" evidence="9">
    <location>
        <begin position="24"/>
        <end position="116"/>
    </location>
</feature>
<feature type="active site" description="Charge relay system" evidence="5">
    <location>
        <position position="373"/>
    </location>
</feature>
<feature type="region of interest" description="Disordered" evidence="6">
    <location>
        <begin position="37"/>
        <end position="61"/>
    </location>
</feature>
<gene>
    <name evidence="10" type="ORF">SAMN04488519_106297</name>
</gene>
<evidence type="ECO:0000313" key="11">
    <source>
        <dbReference type="Proteomes" id="UP000199564"/>
    </source>
</evidence>
<dbReference type="InterPro" id="IPR036852">
    <property type="entry name" value="Peptidase_S8/S53_dom_sf"/>
</dbReference>
<keyword evidence="4 5" id="KW-0720">Serine protease</keyword>
<feature type="signal peptide" evidence="7">
    <location>
        <begin position="1"/>
        <end position="19"/>
    </location>
</feature>
<dbReference type="SUPFAM" id="SSF52743">
    <property type="entry name" value="Subtilisin-like"/>
    <property type="match status" value="1"/>
</dbReference>
<feature type="compositionally biased region" description="Polar residues" evidence="6">
    <location>
        <begin position="41"/>
        <end position="55"/>
    </location>
</feature>
<dbReference type="EMBL" id="FOVW01000006">
    <property type="protein sequence ID" value="SFO43439.1"/>
    <property type="molecule type" value="Genomic_DNA"/>
</dbReference>
<feature type="active site" description="Charge relay system" evidence="5">
    <location>
        <position position="203"/>
    </location>
</feature>